<dbReference type="EMBL" id="JAUJEA010000006">
    <property type="protein sequence ID" value="MDN5203222.1"/>
    <property type="molecule type" value="Genomic_DNA"/>
</dbReference>
<evidence type="ECO:0000313" key="4">
    <source>
        <dbReference type="Proteomes" id="UP001172082"/>
    </source>
</evidence>
<dbReference type="EC" id="1.-.-.-" evidence="3"/>
<reference evidence="3" key="1">
    <citation type="submission" date="2023-06" db="EMBL/GenBank/DDBJ databases">
        <title>Genomic of Parafulvivirga corallium.</title>
        <authorList>
            <person name="Wang G."/>
        </authorList>
    </citation>
    <scope>NUCLEOTIDE SEQUENCE</scope>
    <source>
        <strain evidence="3">BMA10</strain>
    </source>
</reference>
<sequence>MEILKDKSIIITGATSGMGKAIAERFSKEGAYLTLSGRNQQRGTELINKLPADRCQFIAGDVGLIETNEMLATRAIEKFGKIDCVVTNAGELGLGSVTDVSYETWNSTLNSNLNAVFYLLKFVLPKMLENGGGNVIANGSIAAFKVFPNHPAYCASKAGLVSLIKQVALDYSPSVRANVICPGPVDTPLIWNSAQAFDQPEQAVEGAKNATLLKRLGKPEDIANLALFLASEESAWITGSSITIDGGIMTK</sequence>
<dbReference type="GO" id="GO:0016491">
    <property type="term" value="F:oxidoreductase activity"/>
    <property type="evidence" value="ECO:0007669"/>
    <property type="project" value="UniProtKB-KW"/>
</dbReference>
<dbReference type="RefSeq" id="WP_346753245.1">
    <property type="nucleotide sequence ID" value="NZ_JAUJEA010000006.1"/>
</dbReference>
<dbReference type="PRINTS" id="PR00080">
    <property type="entry name" value="SDRFAMILY"/>
</dbReference>
<evidence type="ECO:0000256" key="1">
    <source>
        <dbReference type="ARBA" id="ARBA00006484"/>
    </source>
</evidence>
<accession>A0ABT8KTA4</accession>
<dbReference type="InterPro" id="IPR020904">
    <property type="entry name" value="Sc_DH/Rdtase_CS"/>
</dbReference>
<name>A0ABT8KTA4_9BACT</name>
<dbReference type="Gene3D" id="3.40.50.720">
    <property type="entry name" value="NAD(P)-binding Rossmann-like Domain"/>
    <property type="match status" value="1"/>
</dbReference>
<protein>
    <submittedName>
        <fullName evidence="3">SDR family oxidoreductase</fullName>
        <ecNumber evidence="3">1.-.-.-</ecNumber>
    </submittedName>
</protein>
<dbReference type="SUPFAM" id="SSF51735">
    <property type="entry name" value="NAD(P)-binding Rossmann-fold domains"/>
    <property type="match status" value="1"/>
</dbReference>
<organism evidence="3 4">
    <name type="scientific">Splendidivirga corallicola</name>
    <dbReference type="NCBI Taxonomy" id="3051826"/>
    <lineage>
        <taxon>Bacteria</taxon>
        <taxon>Pseudomonadati</taxon>
        <taxon>Bacteroidota</taxon>
        <taxon>Cytophagia</taxon>
        <taxon>Cytophagales</taxon>
        <taxon>Splendidivirgaceae</taxon>
        <taxon>Splendidivirga</taxon>
    </lineage>
</organism>
<dbReference type="PANTHER" id="PTHR24321">
    <property type="entry name" value="DEHYDROGENASES, SHORT CHAIN"/>
    <property type="match status" value="1"/>
</dbReference>
<evidence type="ECO:0000313" key="3">
    <source>
        <dbReference type="EMBL" id="MDN5203222.1"/>
    </source>
</evidence>
<dbReference type="Pfam" id="PF13561">
    <property type="entry name" value="adh_short_C2"/>
    <property type="match status" value="1"/>
</dbReference>
<evidence type="ECO:0000256" key="2">
    <source>
        <dbReference type="ARBA" id="ARBA00023002"/>
    </source>
</evidence>
<dbReference type="Proteomes" id="UP001172082">
    <property type="component" value="Unassembled WGS sequence"/>
</dbReference>
<keyword evidence="4" id="KW-1185">Reference proteome</keyword>
<dbReference type="PRINTS" id="PR00081">
    <property type="entry name" value="GDHRDH"/>
</dbReference>
<comment type="caution">
    <text evidence="3">The sequence shown here is derived from an EMBL/GenBank/DDBJ whole genome shotgun (WGS) entry which is preliminary data.</text>
</comment>
<comment type="similarity">
    <text evidence="1">Belongs to the short-chain dehydrogenases/reductases (SDR) family.</text>
</comment>
<dbReference type="CDD" id="cd05233">
    <property type="entry name" value="SDR_c"/>
    <property type="match status" value="1"/>
</dbReference>
<dbReference type="PANTHER" id="PTHR24321:SF15">
    <property type="entry name" value="OXIDOREDUCTASE UCPA"/>
    <property type="match status" value="1"/>
</dbReference>
<dbReference type="InterPro" id="IPR036291">
    <property type="entry name" value="NAD(P)-bd_dom_sf"/>
</dbReference>
<proteinExistence type="inferred from homology"/>
<dbReference type="InterPro" id="IPR002347">
    <property type="entry name" value="SDR_fam"/>
</dbReference>
<dbReference type="PROSITE" id="PS00061">
    <property type="entry name" value="ADH_SHORT"/>
    <property type="match status" value="1"/>
</dbReference>
<keyword evidence="2 3" id="KW-0560">Oxidoreductase</keyword>
<gene>
    <name evidence="3" type="ORF">QQ008_17665</name>
</gene>